<dbReference type="Proteomes" id="UP000245926">
    <property type="component" value="Chromosome"/>
</dbReference>
<protein>
    <submittedName>
        <fullName evidence="8">Precorrin-6A synthase (Deacetylating)</fullName>
    </submittedName>
</protein>
<dbReference type="InterPro" id="IPR014776">
    <property type="entry name" value="4pyrrole_Mease_sub2"/>
</dbReference>
<dbReference type="Gene3D" id="3.40.1010.10">
    <property type="entry name" value="Cobalt-precorrin-4 Transmethylase, Domain 1"/>
    <property type="match status" value="1"/>
</dbReference>
<keyword evidence="5" id="KW-0949">S-adenosyl-L-methionine</keyword>
<evidence type="ECO:0000256" key="6">
    <source>
        <dbReference type="SAM" id="MobiDB-lite"/>
    </source>
</evidence>
<keyword evidence="2" id="KW-0169">Cobalamin biosynthesis</keyword>
<gene>
    <name evidence="8" type="ORF">DK389_26580</name>
</gene>
<comment type="pathway">
    <text evidence="1">Cofactor biosynthesis; adenosylcobalamin biosynthesis.</text>
</comment>
<evidence type="ECO:0000259" key="7">
    <source>
        <dbReference type="Pfam" id="PF00590"/>
    </source>
</evidence>
<feature type="compositionally biased region" description="Polar residues" evidence="6">
    <location>
        <begin position="1"/>
        <end position="10"/>
    </location>
</feature>
<dbReference type="InterPro" id="IPR014777">
    <property type="entry name" value="4pyrrole_Mease_sub1"/>
</dbReference>
<dbReference type="PIRSF" id="PIRSF036525">
    <property type="entry name" value="CobF"/>
    <property type="match status" value="1"/>
</dbReference>
<reference evidence="9" key="1">
    <citation type="submission" date="2018-05" db="EMBL/GenBank/DDBJ databases">
        <title>Complete Genome Sequence of Methylobacterium sp. 17SD2-17.</title>
        <authorList>
            <person name="Srinivasan S."/>
        </authorList>
    </citation>
    <scope>NUCLEOTIDE SEQUENCE [LARGE SCALE GENOMIC DNA]</scope>
    <source>
        <strain evidence="9">17SD2-17</strain>
    </source>
</reference>
<dbReference type="OrthoDB" id="9787471at2"/>
<proteinExistence type="predicted"/>
<dbReference type="CDD" id="cd11643">
    <property type="entry name" value="Precorrin-6A-synthase"/>
    <property type="match status" value="1"/>
</dbReference>
<evidence type="ECO:0000313" key="8">
    <source>
        <dbReference type="EMBL" id="AWN43428.1"/>
    </source>
</evidence>
<dbReference type="Gene3D" id="3.30.950.10">
    <property type="entry name" value="Methyltransferase, Cobalt-precorrin-4 Transmethylase, Domain 2"/>
    <property type="match status" value="1"/>
</dbReference>
<evidence type="ECO:0000256" key="4">
    <source>
        <dbReference type="ARBA" id="ARBA00022679"/>
    </source>
</evidence>
<name>A0A2U8WCV6_9HYPH</name>
<dbReference type="Pfam" id="PF00590">
    <property type="entry name" value="TP_methylase"/>
    <property type="match status" value="1"/>
</dbReference>
<feature type="region of interest" description="Disordered" evidence="6">
    <location>
        <begin position="1"/>
        <end position="26"/>
    </location>
</feature>
<evidence type="ECO:0000256" key="3">
    <source>
        <dbReference type="ARBA" id="ARBA00022603"/>
    </source>
</evidence>
<sequence length="288" mass="31299">MKVTGSNPVPATNLIREKPAGTSIPAGFSHARQEGILRRIRVIGIGTGNPEHLTLQAVAALKTVEAVFVLDKGTDKADLLRVRREICERFVPKPYRFVEAQDPERDRSPTDYAAAVDAWHAARAALYEAMIEREIGEGACGAFLVWGDPSLYDSTLRILERVAARGRLAFAYDVVPGITSVQALAAGHRIALNRIGGPVHITTGRALAGGLAPQADSTVVMLDGDLHFDHLDPDLTIYWGAYLGMPEEILLAGRLGEVGPEIRRVRAEARARHGWIMDTYLLRAPAAD</sequence>
<dbReference type="GO" id="GO:0043819">
    <property type="term" value="F:precorrin-6A synthase (deacetylating) activity"/>
    <property type="evidence" value="ECO:0007669"/>
    <property type="project" value="InterPro"/>
</dbReference>
<dbReference type="PANTHER" id="PTHR43467">
    <property type="entry name" value="COBALT-PRECORRIN-2 C(20)-METHYLTRANSFERASE"/>
    <property type="match status" value="1"/>
</dbReference>
<feature type="domain" description="Tetrapyrrole methylase" evidence="7">
    <location>
        <begin position="41"/>
        <end position="258"/>
    </location>
</feature>
<evidence type="ECO:0000256" key="2">
    <source>
        <dbReference type="ARBA" id="ARBA00022573"/>
    </source>
</evidence>
<evidence type="ECO:0000313" key="9">
    <source>
        <dbReference type="Proteomes" id="UP000245926"/>
    </source>
</evidence>
<dbReference type="KEGG" id="mets:DK389_26580"/>
<evidence type="ECO:0000256" key="5">
    <source>
        <dbReference type="ARBA" id="ARBA00022691"/>
    </source>
</evidence>
<dbReference type="AlphaFoldDB" id="A0A2U8WCV6"/>
<dbReference type="EMBL" id="CP029550">
    <property type="protein sequence ID" value="AWN43428.1"/>
    <property type="molecule type" value="Genomic_DNA"/>
</dbReference>
<keyword evidence="9" id="KW-1185">Reference proteome</keyword>
<accession>A0A2U8WCV6</accession>
<keyword evidence="3" id="KW-0489">Methyltransferase</keyword>
<keyword evidence="4" id="KW-0808">Transferase</keyword>
<dbReference type="GO" id="GO:0032259">
    <property type="term" value="P:methylation"/>
    <property type="evidence" value="ECO:0007669"/>
    <property type="project" value="UniProtKB-KW"/>
</dbReference>
<organism evidence="8 9">
    <name type="scientific">Methylobacterium durans</name>
    <dbReference type="NCBI Taxonomy" id="2202825"/>
    <lineage>
        <taxon>Bacteria</taxon>
        <taxon>Pseudomonadati</taxon>
        <taxon>Pseudomonadota</taxon>
        <taxon>Alphaproteobacteria</taxon>
        <taxon>Hyphomicrobiales</taxon>
        <taxon>Methylobacteriaceae</taxon>
        <taxon>Methylobacterium</taxon>
    </lineage>
</organism>
<dbReference type="InterPro" id="IPR035996">
    <property type="entry name" value="4pyrrol_Methylase_sf"/>
</dbReference>
<evidence type="ECO:0000256" key="1">
    <source>
        <dbReference type="ARBA" id="ARBA00004953"/>
    </source>
</evidence>
<dbReference type="GO" id="GO:0009236">
    <property type="term" value="P:cobalamin biosynthetic process"/>
    <property type="evidence" value="ECO:0007669"/>
    <property type="project" value="UniProtKB-KW"/>
</dbReference>
<dbReference type="NCBIfam" id="TIGR02434">
    <property type="entry name" value="CobF"/>
    <property type="match status" value="1"/>
</dbReference>
<dbReference type="InterPro" id="IPR000878">
    <property type="entry name" value="4pyrrol_Mease"/>
</dbReference>
<dbReference type="PANTHER" id="PTHR43467:SF1">
    <property type="entry name" value="PRECORRIN-6A SYNTHASE [DEACETYLATING]"/>
    <property type="match status" value="1"/>
</dbReference>
<dbReference type="InterPro" id="IPR012797">
    <property type="entry name" value="CobF"/>
</dbReference>
<dbReference type="SUPFAM" id="SSF53790">
    <property type="entry name" value="Tetrapyrrole methylase"/>
    <property type="match status" value="1"/>
</dbReference>